<dbReference type="Gene3D" id="3.40.30.10">
    <property type="entry name" value="Glutaredoxin"/>
    <property type="match status" value="1"/>
</dbReference>
<dbReference type="GO" id="GO:0006457">
    <property type="term" value="P:protein folding"/>
    <property type="evidence" value="ECO:0007669"/>
    <property type="project" value="TreeGrafter"/>
</dbReference>
<evidence type="ECO:0000313" key="2">
    <source>
        <dbReference type="EMBL" id="QHU01615.1"/>
    </source>
</evidence>
<dbReference type="GO" id="GO:0005783">
    <property type="term" value="C:endoplasmic reticulum"/>
    <property type="evidence" value="ECO:0007669"/>
    <property type="project" value="TreeGrafter"/>
</dbReference>
<dbReference type="CDD" id="cd02961">
    <property type="entry name" value="PDI_a_family"/>
    <property type="match status" value="1"/>
</dbReference>
<dbReference type="InterPro" id="IPR036249">
    <property type="entry name" value="Thioredoxin-like_sf"/>
</dbReference>
<dbReference type="GO" id="GO:0003756">
    <property type="term" value="F:protein disulfide isomerase activity"/>
    <property type="evidence" value="ECO:0007669"/>
    <property type="project" value="TreeGrafter"/>
</dbReference>
<dbReference type="Pfam" id="PF00085">
    <property type="entry name" value="Thioredoxin"/>
    <property type="match status" value="1"/>
</dbReference>
<sequence>MGIKLSGHIGDLSGSVGFETFAGKLPEGKALIKKAESAPTLCMWYAPWCGWSKKAFKPFAEAAKSNPACSLLAVNCDEHKDLAKQHGVTGYPDIRLYPTGLSGDHIAHTGDRTAKGLLDFIKNNL</sequence>
<organism evidence="2">
    <name type="scientific">viral metagenome</name>
    <dbReference type="NCBI Taxonomy" id="1070528"/>
    <lineage>
        <taxon>unclassified sequences</taxon>
        <taxon>metagenomes</taxon>
        <taxon>organismal metagenomes</taxon>
    </lineage>
</organism>
<evidence type="ECO:0000259" key="1">
    <source>
        <dbReference type="PROSITE" id="PS51352"/>
    </source>
</evidence>
<dbReference type="InterPro" id="IPR051063">
    <property type="entry name" value="PDI"/>
</dbReference>
<dbReference type="AlphaFoldDB" id="A0A6C0J796"/>
<dbReference type="SUPFAM" id="SSF52833">
    <property type="entry name" value="Thioredoxin-like"/>
    <property type="match status" value="1"/>
</dbReference>
<dbReference type="PROSITE" id="PS51352">
    <property type="entry name" value="THIOREDOXIN_2"/>
    <property type="match status" value="1"/>
</dbReference>
<accession>A0A6C0J796</accession>
<dbReference type="PANTHER" id="PTHR45672:SF11">
    <property type="entry name" value="PROTEIN DISULFIDE-ISOMERASE C17H9.14C"/>
    <property type="match status" value="1"/>
</dbReference>
<dbReference type="InterPro" id="IPR013766">
    <property type="entry name" value="Thioredoxin_domain"/>
</dbReference>
<dbReference type="EMBL" id="MN740346">
    <property type="protein sequence ID" value="QHU01615.1"/>
    <property type="molecule type" value="Genomic_DNA"/>
</dbReference>
<proteinExistence type="predicted"/>
<feature type="domain" description="Thioredoxin" evidence="1">
    <location>
        <begin position="7"/>
        <end position="125"/>
    </location>
</feature>
<name>A0A6C0J796_9ZZZZ</name>
<protein>
    <recommendedName>
        <fullName evidence="1">Thioredoxin domain-containing protein</fullName>
    </recommendedName>
</protein>
<reference evidence="2" key="1">
    <citation type="journal article" date="2020" name="Nature">
        <title>Giant virus diversity and host interactions through global metagenomics.</title>
        <authorList>
            <person name="Schulz F."/>
            <person name="Roux S."/>
            <person name="Paez-Espino D."/>
            <person name="Jungbluth S."/>
            <person name="Walsh D.A."/>
            <person name="Denef V.J."/>
            <person name="McMahon K.D."/>
            <person name="Konstantinidis K.T."/>
            <person name="Eloe-Fadrosh E.A."/>
            <person name="Kyrpides N.C."/>
            <person name="Woyke T."/>
        </authorList>
    </citation>
    <scope>NUCLEOTIDE SEQUENCE</scope>
    <source>
        <strain evidence="2">GVMAG-M-3300025874-2</strain>
    </source>
</reference>
<dbReference type="PANTHER" id="PTHR45672">
    <property type="entry name" value="PROTEIN DISULFIDE-ISOMERASE C17H9.14C-RELATED"/>
    <property type="match status" value="1"/>
</dbReference>